<name>A0A1L0AY95_9ASCO</name>
<evidence type="ECO:0000313" key="12">
    <source>
        <dbReference type="Proteomes" id="UP000183365"/>
    </source>
</evidence>
<protein>
    <recommendedName>
        <fullName evidence="6">Translation initiation factor eIF2B subunit delta</fullName>
    </recommendedName>
    <alternativeName>
        <fullName evidence="7">eIF2B GDP-GTP exchange factor subunit delta</fullName>
    </alternativeName>
</protein>
<organism evidence="11 12">
    <name type="scientific">Hanseniaspora guilliermondii</name>
    <dbReference type="NCBI Taxonomy" id="56406"/>
    <lineage>
        <taxon>Eukaryota</taxon>
        <taxon>Fungi</taxon>
        <taxon>Dikarya</taxon>
        <taxon>Ascomycota</taxon>
        <taxon>Saccharomycotina</taxon>
        <taxon>Saccharomycetes</taxon>
        <taxon>Saccharomycodales</taxon>
        <taxon>Saccharomycodaceae</taxon>
        <taxon>Hanseniaspora</taxon>
    </lineage>
</organism>
<dbReference type="PANTHER" id="PTHR10233">
    <property type="entry name" value="TRANSLATION INITIATION FACTOR EIF-2B"/>
    <property type="match status" value="1"/>
</dbReference>
<evidence type="ECO:0000256" key="9">
    <source>
        <dbReference type="RuleBase" id="RU003814"/>
    </source>
</evidence>
<dbReference type="Gene3D" id="3.40.50.10470">
    <property type="entry name" value="Translation initiation factor eif-2b, domain 2"/>
    <property type="match status" value="1"/>
</dbReference>
<dbReference type="GO" id="GO:0003743">
    <property type="term" value="F:translation initiation factor activity"/>
    <property type="evidence" value="ECO:0007669"/>
    <property type="project" value="UniProtKB-KW"/>
</dbReference>
<evidence type="ECO:0000256" key="1">
    <source>
        <dbReference type="ARBA" id="ARBA00004514"/>
    </source>
</evidence>
<comment type="subunit">
    <text evidence="8">Component of the translation initiation factor 2B (eIF2B) complex which is a heterodecamer of two sets of five different subunits: alpha, beta, gamma, delta and epsilon. Subunits alpha, beta and delta comprise a regulatory subcomplex and subunits epsilon and gamma comprise a catalytic subcomplex. Within the complex, the hexameric regulatory complex resides at the center, with the two heterodimeric catalytic subcomplexes bound on opposite sides.</text>
</comment>
<comment type="similarity">
    <text evidence="2 9">Belongs to the eIF-2B alpha/beta/delta subunits family.</text>
</comment>
<feature type="region of interest" description="Disordered" evidence="10">
    <location>
        <begin position="568"/>
        <end position="624"/>
    </location>
</feature>
<sequence>MSDAQSSASINEAVKLESTPVEGSSVPPAGLSNKELKEWKKKEKAAKRLAKKAEQSGQTVEEKEAEAKLLKEKKQQQKIQQMQQEKIRLQKQKMKQEQEAIAKKKKLEAEKLKRLNTSERSNLFGHLETAKERKSSLLALSSVITSSKLGKITAQGLAVGSLNYLAHQNVSSMESQEEYKPEVEDLFDLPNSADYLVNLSTILPSSVKQDLYDHSNELSSQIKDMIITKDIIHPEVLKLTDSYASYNIVGSTPRCLALIDAFKSLVMDYVTPPGTVLNRSLTQYLSHQIDFLIKSRPLSVSMGNFIRWFKQRISVLGINSEDDHQAKDNKKKTEKELKLELIEDMETFKNEKILVAQQVIVNAATQHIPDNGCVITYGYSQVLFELFKHAKLNEKKNFKIIVVDSRPLFEGKRFVDDLQKLGFSDVVYCLITSLGYIFDNMSIDCVLLGAHSILSNGFLYSRVGSAALSMTAKYHNIPVIVCCEALKFTNRVQLDSLTFNELADPNDLIDPSMDESTNLSNSNSDNHILDEIVTSTSKLQVGVCENLYKNNLLDQFIKERQGYLKEQQVKKDEMSQQNEKEKGIKTGQQGNGNSNQQQKNGNGSSANGSTKTKNKKSKKTKNINNWEENPSLNIFNIMYDLTPPGYISKIITEYGALPPTSVPVILRDYIK</sequence>
<dbReference type="InterPro" id="IPR037171">
    <property type="entry name" value="NagB/RpiA_transferase-like"/>
</dbReference>
<evidence type="ECO:0000313" key="11">
    <source>
        <dbReference type="EMBL" id="SGZ39106.1"/>
    </source>
</evidence>
<feature type="compositionally biased region" description="Polar residues" evidence="10">
    <location>
        <begin position="1"/>
        <end position="10"/>
    </location>
</feature>
<dbReference type="VEuPathDB" id="FungiDB:HGUI_01306"/>
<feature type="compositionally biased region" description="Basic residues" evidence="10">
    <location>
        <begin position="612"/>
        <end position="621"/>
    </location>
</feature>
<evidence type="ECO:0000256" key="3">
    <source>
        <dbReference type="ARBA" id="ARBA00022490"/>
    </source>
</evidence>
<dbReference type="OrthoDB" id="10254737at2759"/>
<evidence type="ECO:0000256" key="2">
    <source>
        <dbReference type="ARBA" id="ARBA00007251"/>
    </source>
</evidence>
<dbReference type="Pfam" id="PF01008">
    <property type="entry name" value="IF-2B"/>
    <property type="match status" value="1"/>
</dbReference>
<keyword evidence="5" id="KW-0648">Protein biosynthesis</keyword>
<feature type="compositionally biased region" description="Low complexity" evidence="10">
    <location>
        <begin position="587"/>
        <end position="611"/>
    </location>
</feature>
<dbReference type="AlphaFoldDB" id="A0A1L0AY95"/>
<evidence type="ECO:0000256" key="10">
    <source>
        <dbReference type="SAM" id="MobiDB-lite"/>
    </source>
</evidence>
<evidence type="ECO:0000256" key="4">
    <source>
        <dbReference type="ARBA" id="ARBA00022540"/>
    </source>
</evidence>
<dbReference type="GO" id="GO:0005085">
    <property type="term" value="F:guanyl-nucleotide exchange factor activity"/>
    <property type="evidence" value="ECO:0007669"/>
    <property type="project" value="EnsemblFungi"/>
</dbReference>
<dbReference type="InterPro" id="IPR000649">
    <property type="entry name" value="IF-2B-related"/>
</dbReference>
<evidence type="ECO:0000256" key="6">
    <source>
        <dbReference type="ARBA" id="ARBA00044147"/>
    </source>
</evidence>
<evidence type="ECO:0000256" key="5">
    <source>
        <dbReference type="ARBA" id="ARBA00022917"/>
    </source>
</evidence>
<evidence type="ECO:0000256" key="8">
    <source>
        <dbReference type="ARBA" id="ARBA00046432"/>
    </source>
</evidence>
<dbReference type="GO" id="GO:0005829">
    <property type="term" value="C:cytosol"/>
    <property type="evidence" value="ECO:0007669"/>
    <property type="project" value="UniProtKB-SubCell"/>
</dbReference>
<keyword evidence="4 11" id="KW-0396">Initiation factor</keyword>
<dbReference type="SUPFAM" id="SSF100950">
    <property type="entry name" value="NagB/RpiA/CoA transferase-like"/>
    <property type="match status" value="1"/>
</dbReference>
<proteinExistence type="inferred from homology"/>
<dbReference type="GO" id="GO:0006446">
    <property type="term" value="P:regulation of translational initiation"/>
    <property type="evidence" value="ECO:0007669"/>
    <property type="project" value="EnsemblFungi"/>
</dbReference>
<dbReference type="EMBL" id="FQNF01000017">
    <property type="protein sequence ID" value="SGZ39106.1"/>
    <property type="molecule type" value="Genomic_DNA"/>
</dbReference>
<dbReference type="PANTHER" id="PTHR10233:SF14">
    <property type="entry name" value="TRANSLATION INITIATION FACTOR EIF-2B SUBUNIT DELTA"/>
    <property type="match status" value="1"/>
</dbReference>
<keyword evidence="12" id="KW-1185">Reference proteome</keyword>
<reference evidence="12" key="1">
    <citation type="submission" date="2016-11" db="EMBL/GenBank/DDBJ databases">
        <authorList>
            <person name="Guldener U."/>
        </authorList>
    </citation>
    <scope>NUCLEOTIDE SEQUENCE [LARGE SCALE GENOMIC DNA]</scope>
</reference>
<gene>
    <name evidence="11" type="ORF">HGUI_01306</name>
</gene>
<dbReference type="GO" id="GO:0005851">
    <property type="term" value="C:eukaryotic translation initiation factor 2B complex"/>
    <property type="evidence" value="ECO:0007669"/>
    <property type="project" value="EnsemblFungi"/>
</dbReference>
<feature type="region of interest" description="Disordered" evidence="10">
    <location>
        <begin position="1"/>
        <end position="37"/>
    </location>
</feature>
<keyword evidence="3" id="KW-0963">Cytoplasm</keyword>
<feature type="compositionally biased region" description="Basic and acidic residues" evidence="10">
    <location>
        <begin position="568"/>
        <end position="584"/>
    </location>
</feature>
<dbReference type="Proteomes" id="UP000183365">
    <property type="component" value="Unassembled WGS sequence"/>
</dbReference>
<comment type="subcellular location">
    <subcellularLocation>
        <location evidence="1">Cytoplasm</location>
        <location evidence="1">Cytosol</location>
    </subcellularLocation>
</comment>
<dbReference type="InterPro" id="IPR042529">
    <property type="entry name" value="IF_2B-like_C"/>
</dbReference>
<accession>A0A1L0AY95</accession>
<evidence type="ECO:0000256" key="7">
    <source>
        <dbReference type="ARBA" id="ARBA00044356"/>
    </source>
</evidence>